<evidence type="ECO:0000313" key="2">
    <source>
        <dbReference type="Proteomes" id="UP001172687"/>
    </source>
</evidence>
<sequence length="147" mass="16163">MAKDSDSNFGEPLFAAFPEWRALARREVNGCGEEMVVIDVSAPAAADVGEGLWITWGDGEITVGLGDYHQHFGGWPGENFWLGDDGALAFVQGIIDERLAFATLFNDDEAVAYTMMETGELGRPVVSDRPFNRMRVRSWNGTFDADP</sequence>
<dbReference type="Proteomes" id="UP001172687">
    <property type="component" value="Unassembled WGS sequence"/>
</dbReference>
<protein>
    <submittedName>
        <fullName evidence="1">Uncharacterized protein</fullName>
    </submittedName>
</protein>
<dbReference type="EMBL" id="JAUHTC010000091">
    <property type="protein sequence ID" value="MDN4521476.1"/>
    <property type="molecule type" value="Genomic_DNA"/>
</dbReference>
<proteinExistence type="predicted"/>
<accession>A0ABT8HL49</accession>
<dbReference type="RefSeq" id="WP_208673567.1">
    <property type="nucleotide sequence ID" value="NZ_CP070380.1"/>
</dbReference>
<organism evidence="1 2">
    <name type="scientific">Mycolicibacterium austroafricanum</name>
    <name type="common">Mycobacterium austroafricanum</name>
    <dbReference type="NCBI Taxonomy" id="39687"/>
    <lineage>
        <taxon>Bacteria</taxon>
        <taxon>Bacillati</taxon>
        <taxon>Actinomycetota</taxon>
        <taxon>Actinomycetes</taxon>
        <taxon>Mycobacteriales</taxon>
        <taxon>Mycobacteriaceae</taxon>
        <taxon>Mycolicibacterium</taxon>
    </lineage>
</organism>
<gene>
    <name evidence="1" type="ORF">QYF68_27180</name>
</gene>
<keyword evidence="2" id="KW-1185">Reference proteome</keyword>
<comment type="caution">
    <text evidence="1">The sequence shown here is derived from an EMBL/GenBank/DDBJ whole genome shotgun (WGS) entry which is preliminary data.</text>
</comment>
<evidence type="ECO:0000313" key="1">
    <source>
        <dbReference type="EMBL" id="MDN4521476.1"/>
    </source>
</evidence>
<name>A0ABT8HL49_MYCAO</name>
<reference evidence="1" key="1">
    <citation type="submission" date="2023-07" db="EMBL/GenBank/DDBJ databases">
        <title>Degradation of tert-butanol by M. austroafricanum TBA100.</title>
        <authorList>
            <person name="Helbich S."/>
            <person name="Vainshtein Y."/>
        </authorList>
    </citation>
    <scope>NUCLEOTIDE SEQUENCE</scope>
    <source>
        <strain evidence="1">TBA100</strain>
    </source>
</reference>